<dbReference type="PROSITE" id="PS51143">
    <property type="entry name" value="MT_A70"/>
    <property type="match status" value="1"/>
</dbReference>
<organism evidence="7 8">
    <name type="scientific">Rhodoplanes azumiensis</name>
    <dbReference type="NCBI Taxonomy" id="1897628"/>
    <lineage>
        <taxon>Bacteria</taxon>
        <taxon>Pseudomonadati</taxon>
        <taxon>Pseudomonadota</taxon>
        <taxon>Alphaproteobacteria</taxon>
        <taxon>Hyphomicrobiales</taxon>
        <taxon>Nitrobacteraceae</taxon>
        <taxon>Rhodoplanes</taxon>
    </lineage>
</organism>
<dbReference type="GO" id="GO:0032259">
    <property type="term" value="P:methylation"/>
    <property type="evidence" value="ECO:0007669"/>
    <property type="project" value="UniProtKB-KW"/>
</dbReference>
<proteinExistence type="inferred from homology"/>
<evidence type="ECO:0000256" key="1">
    <source>
        <dbReference type="ARBA" id="ARBA00022603"/>
    </source>
</evidence>
<dbReference type="PROSITE" id="PS00092">
    <property type="entry name" value="N6_MTASE"/>
    <property type="match status" value="1"/>
</dbReference>
<keyword evidence="1 7" id="KW-0489">Methyltransferase</keyword>
<dbReference type="InterPro" id="IPR036086">
    <property type="entry name" value="ParB/Sulfiredoxin_sf"/>
</dbReference>
<sequence length="494" mass="54861">MTSEMNNGAPMWGRTWTETEPERMRLLGHEIANVLPMLEYGEVAELESDIKRNGLIEPVVVFEDRILDGRNRQRACRTAGVTCRYVEFTGTHAEAVTYVVSRNLTRRHLTVSQRAMFAAKLATLRDGQRQVGNFADVPTQAQAATLANVSERTVRTAREVVTDGTPALVEAVQRGEVVVSVAAEVAKLPAGEQVEIVARGPDEILAEAKRIRAERLATSRNQRLAAVAAKAKNNPDFMLGERYSVIYADPPWYYTGGSPGDARRIDSHYPVMSIDEICELPVDRLAADDALLLLWCTAPLLPEALRVLTSWGFEYRTHAVWDKQVAGTGHWFRGAHELVLVGVRGNFPAPLPGTQPPSVHREQKTVHSRKPSFVHEFVERLWPDLPRVELFARGPARPGWSVWGNEVEVIAEAARNDLDDEIGPDEQDDPGEQADSDDQVEIGSDADEAARAGVWDNMSGVERLMALRRLYDATPPEERWRHGDSQTESGVAPE</sequence>
<dbReference type="InterPro" id="IPR002052">
    <property type="entry name" value="DNA_methylase_N6_adenine_CS"/>
</dbReference>
<protein>
    <submittedName>
        <fullName evidence="7">MT-A70 family methyltransferase</fullName>
    </submittedName>
</protein>
<dbReference type="Gene3D" id="3.90.1530.30">
    <property type="match status" value="1"/>
</dbReference>
<feature type="domain" description="ParB-like N-terminal" evidence="6">
    <location>
        <begin position="17"/>
        <end position="104"/>
    </location>
</feature>
<keyword evidence="3" id="KW-0949">S-adenosyl-L-methionine</keyword>
<evidence type="ECO:0000313" key="8">
    <source>
        <dbReference type="Proteomes" id="UP001597314"/>
    </source>
</evidence>
<feature type="region of interest" description="Disordered" evidence="5">
    <location>
        <begin position="474"/>
        <end position="494"/>
    </location>
</feature>
<dbReference type="Gene3D" id="1.10.10.2830">
    <property type="match status" value="1"/>
</dbReference>
<reference evidence="8" key="1">
    <citation type="journal article" date="2019" name="Int. J. Syst. Evol. Microbiol.">
        <title>The Global Catalogue of Microorganisms (GCM) 10K type strain sequencing project: providing services to taxonomists for standard genome sequencing and annotation.</title>
        <authorList>
            <consortium name="The Broad Institute Genomics Platform"/>
            <consortium name="The Broad Institute Genome Sequencing Center for Infectious Disease"/>
            <person name="Wu L."/>
            <person name="Ma J."/>
        </authorList>
    </citation>
    <scope>NUCLEOTIDE SEQUENCE [LARGE SCALE GENOMIC DNA]</scope>
    <source>
        <strain evidence="8">CGMCC 1.6774</strain>
    </source>
</reference>
<feature type="compositionally biased region" description="Basic and acidic residues" evidence="5">
    <location>
        <begin position="476"/>
        <end position="485"/>
    </location>
</feature>
<dbReference type="InterPro" id="IPR007757">
    <property type="entry name" value="MT-A70-like"/>
</dbReference>
<evidence type="ECO:0000256" key="2">
    <source>
        <dbReference type="ARBA" id="ARBA00022679"/>
    </source>
</evidence>
<dbReference type="PANTHER" id="PTHR12829:SF7">
    <property type="entry name" value="N6-ADENOSINE-METHYLTRANSFERASE CATALYTIC SUBUNIT"/>
    <property type="match status" value="1"/>
</dbReference>
<evidence type="ECO:0000256" key="4">
    <source>
        <dbReference type="PROSITE-ProRule" id="PRU00489"/>
    </source>
</evidence>
<evidence type="ECO:0000256" key="5">
    <source>
        <dbReference type="SAM" id="MobiDB-lite"/>
    </source>
</evidence>
<name>A0ABW5AS52_9BRAD</name>
<gene>
    <name evidence="7" type="ORF">ACFSOX_22870</name>
</gene>
<accession>A0ABW5AS52</accession>
<evidence type="ECO:0000313" key="7">
    <source>
        <dbReference type="EMBL" id="MFD2185006.1"/>
    </source>
</evidence>
<keyword evidence="2" id="KW-0808">Transferase</keyword>
<evidence type="ECO:0000259" key="6">
    <source>
        <dbReference type="SMART" id="SM00470"/>
    </source>
</evidence>
<feature type="compositionally biased region" description="Acidic residues" evidence="5">
    <location>
        <begin position="418"/>
        <end position="447"/>
    </location>
</feature>
<dbReference type="InterPro" id="IPR003115">
    <property type="entry name" value="ParB_N"/>
</dbReference>
<dbReference type="EMBL" id="JBHUIW010000044">
    <property type="protein sequence ID" value="MFD2185006.1"/>
    <property type="molecule type" value="Genomic_DNA"/>
</dbReference>
<dbReference type="PANTHER" id="PTHR12829">
    <property type="entry name" value="N6-ADENOSINE-METHYLTRANSFERASE"/>
    <property type="match status" value="1"/>
</dbReference>
<evidence type="ECO:0000256" key="3">
    <source>
        <dbReference type="ARBA" id="ARBA00022691"/>
    </source>
</evidence>
<comment type="similarity">
    <text evidence="4">Belongs to the MT-A70-like family.</text>
</comment>
<dbReference type="SMART" id="SM00470">
    <property type="entry name" value="ParB"/>
    <property type="match status" value="1"/>
</dbReference>
<comment type="caution">
    <text evidence="7">The sequence shown here is derived from an EMBL/GenBank/DDBJ whole genome shotgun (WGS) entry which is preliminary data.</text>
</comment>
<keyword evidence="8" id="KW-1185">Reference proteome</keyword>
<dbReference type="Pfam" id="PF05063">
    <property type="entry name" value="MT-A70"/>
    <property type="match status" value="1"/>
</dbReference>
<feature type="region of interest" description="Disordered" evidence="5">
    <location>
        <begin position="417"/>
        <end position="455"/>
    </location>
</feature>
<dbReference type="SUPFAM" id="SSF53335">
    <property type="entry name" value="S-adenosyl-L-methionine-dependent methyltransferases"/>
    <property type="match status" value="1"/>
</dbReference>
<dbReference type="GO" id="GO:0008168">
    <property type="term" value="F:methyltransferase activity"/>
    <property type="evidence" value="ECO:0007669"/>
    <property type="project" value="UniProtKB-KW"/>
</dbReference>
<dbReference type="RefSeq" id="WP_378480138.1">
    <property type="nucleotide sequence ID" value="NZ_JBHUIW010000044.1"/>
</dbReference>
<dbReference type="SUPFAM" id="SSF110849">
    <property type="entry name" value="ParB/Sulfiredoxin"/>
    <property type="match status" value="1"/>
</dbReference>
<dbReference type="InterPro" id="IPR029063">
    <property type="entry name" value="SAM-dependent_MTases_sf"/>
</dbReference>
<dbReference type="Proteomes" id="UP001597314">
    <property type="component" value="Unassembled WGS sequence"/>
</dbReference>